<gene>
    <name evidence="2" type="ORF">SAMN05421543_11471</name>
</gene>
<feature type="region of interest" description="Disordered" evidence="1">
    <location>
        <begin position="101"/>
        <end position="124"/>
    </location>
</feature>
<evidence type="ECO:0000313" key="3">
    <source>
        <dbReference type="Proteomes" id="UP000183508"/>
    </source>
</evidence>
<protein>
    <submittedName>
        <fullName evidence="2">Small, acid-soluble spore protein, alpha/beta type</fullName>
    </submittedName>
</protein>
<evidence type="ECO:0000256" key="1">
    <source>
        <dbReference type="SAM" id="MobiDB-lite"/>
    </source>
</evidence>
<evidence type="ECO:0000313" key="2">
    <source>
        <dbReference type="EMBL" id="SFU93917.1"/>
    </source>
</evidence>
<organism evidence="2 3">
    <name type="scientific">Alicyclobacillus macrosporangiidus</name>
    <dbReference type="NCBI Taxonomy" id="392015"/>
    <lineage>
        <taxon>Bacteria</taxon>
        <taxon>Bacillati</taxon>
        <taxon>Bacillota</taxon>
        <taxon>Bacilli</taxon>
        <taxon>Bacillales</taxon>
        <taxon>Alicyclobacillaceae</taxon>
        <taxon>Alicyclobacillus</taxon>
    </lineage>
</organism>
<dbReference type="Gene3D" id="6.10.10.80">
    <property type="entry name" value="Small, acid-soluble spore protein, alpha/beta type-like"/>
    <property type="match status" value="1"/>
</dbReference>
<feature type="region of interest" description="Disordered" evidence="1">
    <location>
        <begin position="29"/>
        <end position="68"/>
    </location>
</feature>
<dbReference type="EMBL" id="FPBV01000014">
    <property type="protein sequence ID" value="SFU93917.1"/>
    <property type="molecule type" value="Genomic_DNA"/>
</dbReference>
<dbReference type="OrthoDB" id="1683773at2"/>
<name>A0A1I7K912_9BACL</name>
<dbReference type="AlphaFoldDB" id="A0A1I7K912"/>
<proteinExistence type="predicted"/>
<sequence>MARRRLLVPEAREAMNRLKQQVIEQKRQEGALVAGTTTQAWPARPDGKPIRRPTHGGVPRRAGEADPGVATARQAGRLGGEIGGTMVQRLVRIAREELTKSSHLANPQQVRTLLGQRTGPEPGR</sequence>
<keyword evidence="3" id="KW-1185">Reference proteome</keyword>
<feature type="compositionally biased region" description="Polar residues" evidence="1">
    <location>
        <begin position="101"/>
        <end position="111"/>
    </location>
</feature>
<reference evidence="3" key="1">
    <citation type="submission" date="2016-10" db="EMBL/GenBank/DDBJ databases">
        <authorList>
            <person name="Varghese N."/>
        </authorList>
    </citation>
    <scope>NUCLEOTIDE SEQUENCE [LARGE SCALE GENOMIC DNA]</scope>
    <source>
        <strain evidence="3">DSM 17980</strain>
    </source>
</reference>
<dbReference type="Proteomes" id="UP000183508">
    <property type="component" value="Unassembled WGS sequence"/>
</dbReference>
<dbReference type="RefSeq" id="WP_074953715.1">
    <property type="nucleotide sequence ID" value="NZ_FPBV01000014.1"/>
</dbReference>
<dbReference type="InterPro" id="IPR038300">
    <property type="entry name" value="SASP_sf_alpha/beta"/>
</dbReference>
<accession>A0A1I7K912</accession>
<dbReference type="STRING" id="392015.SAMN05421543_11471"/>